<feature type="compositionally biased region" description="Basic residues" evidence="1">
    <location>
        <begin position="97"/>
        <end position="107"/>
    </location>
</feature>
<feature type="domain" description="KRAB" evidence="2">
    <location>
        <begin position="24"/>
        <end position="104"/>
    </location>
</feature>
<dbReference type="Gene3D" id="6.10.140.140">
    <property type="match status" value="1"/>
</dbReference>
<dbReference type="PANTHER" id="PTHR23232">
    <property type="entry name" value="KRAB DOMAIN C2H2 ZINC FINGER"/>
    <property type="match status" value="1"/>
</dbReference>
<dbReference type="SUPFAM" id="SSF109640">
    <property type="entry name" value="KRAB domain (Kruppel-associated box)"/>
    <property type="match status" value="1"/>
</dbReference>
<feature type="region of interest" description="Disordered" evidence="1">
    <location>
        <begin position="386"/>
        <end position="423"/>
    </location>
</feature>
<feature type="region of interest" description="Disordered" evidence="1">
    <location>
        <begin position="1"/>
        <end position="20"/>
    </location>
</feature>
<comment type="caution">
    <text evidence="3">The sequence shown here is derived from an EMBL/GenBank/DDBJ whole genome shotgun (WGS) entry which is preliminary data.</text>
</comment>
<feature type="region of interest" description="Disordered" evidence="1">
    <location>
        <begin position="86"/>
        <end position="109"/>
    </location>
</feature>
<dbReference type="InterPro" id="IPR036051">
    <property type="entry name" value="KRAB_dom_sf"/>
</dbReference>
<dbReference type="InterPro" id="IPR001909">
    <property type="entry name" value="KRAB"/>
</dbReference>
<gene>
    <name evidence="3" type="ORF">NXF25_004072</name>
</gene>
<evidence type="ECO:0000256" key="1">
    <source>
        <dbReference type="SAM" id="MobiDB-lite"/>
    </source>
</evidence>
<dbReference type="EMBL" id="JAOTOJ010000002">
    <property type="protein sequence ID" value="KAK9405298.1"/>
    <property type="molecule type" value="Genomic_DNA"/>
</dbReference>
<sequence>MESPLTELSPSVGGAERFPTQGPVSFEEVAVHFSGEEWSLLDPSEKALHREVMLEMSGMVASLALDVQKENHQELNSMQLQIVQTEIPEETPTNQRERRKHEKKHTGREKSVLECVEMDRLLTKAKRFLPPHEDRLVMLHWEGGGQKGRGLATSCPSLTLQTSSTSLRERGRSPFLPSRSPASMGLPLPRVALLIFQLGCLNRRHFNAFRHNGAPKSRGAGKGFWRGALREKRGPEGGLIQSLTNKRKSSHLRGALKKSDGGSCFRTVSLSLNGLSRLFPPRCLRESHWEGHGHKGGGRGEALQSPVPLVLQPFLQRLSWGPSPPSSPSGGSSPSSPSLRGILYLIVPFVCSQQAALSGLQTDCTPLRMLHSFCVVGRLPPVSSSPGIWGGEGKGGFRDSDPLQGRRNRLRIPRLGGSGESTP</sequence>
<evidence type="ECO:0000313" key="4">
    <source>
        <dbReference type="Proteomes" id="UP001474421"/>
    </source>
</evidence>
<dbReference type="AlphaFoldDB" id="A0AAW1BTG9"/>
<reference evidence="3 4" key="1">
    <citation type="journal article" date="2024" name="Proc. Natl. Acad. Sci. U.S.A.">
        <title>The genetic regulatory architecture and epigenomic basis for age-related changes in rattlesnake venom.</title>
        <authorList>
            <person name="Hogan M.P."/>
            <person name="Holding M.L."/>
            <person name="Nystrom G.S."/>
            <person name="Colston T.J."/>
            <person name="Bartlett D.A."/>
            <person name="Mason A.J."/>
            <person name="Ellsworth S.A."/>
            <person name="Rautsaw R.M."/>
            <person name="Lawrence K.C."/>
            <person name="Strickland J.L."/>
            <person name="He B."/>
            <person name="Fraser P."/>
            <person name="Margres M.J."/>
            <person name="Gilbert D.M."/>
            <person name="Gibbs H.L."/>
            <person name="Parkinson C.L."/>
            <person name="Rokyta D.R."/>
        </authorList>
    </citation>
    <scope>NUCLEOTIDE SEQUENCE [LARGE SCALE GENOMIC DNA]</scope>
    <source>
        <strain evidence="3">DRR0105</strain>
    </source>
</reference>
<dbReference type="SMART" id="SM00349">
    <property type="entry name" value="KRAB"/>
    <property type="match status" value="1"/>
</dbReference>
<dbReference type="PROSITE" id="PS50805">
    <property type="entry name" value="KRAB"/>
    <property type="match status" value="1"/>
</dbReference>
<keyword evidence="4" id="KW-1185">Reference proteome</keyword>
<proteinExistence type="predicted"/>
<organism evidence="3 4">
    <name type="scientific">Crotalus adamanteus</name>
    <name type="common">Eastern diamondback rattlesnake</name>
    <dbReference type="NCBI Taxonomy" id="8729"/>
    <lineage>
        <taxon>Eukaryota</taxon>
        <taxon>Metazoa</taxon>
        <taxon>Chordata</taxon>
        <taxon>Craniata</taxon>
        <taxon>Vertebrata</taxon>
        <taxon>Euteleostomi</taxon>
        <taxon>Lepidosauria</taxon>
        <taxon>Squamata</taxon>
        <taxon>Bifurcata</taxon>
        <taxon>Unidentata</taxon>
        <taxon>Episquamata</taxon>
        <taxon>Toxicofera</taxon>
        <taxon>Serpentes</taxon>
        <taxon>Colubroidea</taxon>
        <taxon>Viperidae</taxon>
        <taxon>Crotalinae</taxon>
        <taxon>Crotalus</taxon>
    </lineage>
</organism>
<evidence type="ECO:0000313" key="3">
    <source>
        <dbReference type="EMBL" id="KAK9405298.1"/>
    </source>
</evidence>
<dbReference type="PANTHER" id="PTHR23232:SF133">
    <property type="entry name" value="RIKEN CDNA 1700020N01 GENE"/>
    <property type="match status" value="1"/>
</dbReference>
<dbReference type="InterPro" id="IPR050169">
    <property type="entry name" value="Krueppel_C2H2_ZnF"/>
</dbReference>
<dbReference type="GO" id="GO:0006355">
    <property type="term" value="P:regulation of DNA-templated transcription"/>
    <property type="evidence" value="ECO:0007669"/>
    <property type="project" value="InterPro"/>
</dbReference>
<evidence type="ECO:0000259" key="2">
    <source>
        <dbReference type="PROSITE" id="PS50805"/>
    </source>
</evidence>
<dbReference type="CDD" id="cd07765">
    <property type="entry name" value="KRAB_A-box"/>
    <property type="match status" value="1"/>
</dbReference>
<name>A0AAW1BTG9_CROAD</name>
<dbReference type="Pfam" id="PF01352">
    <property type="entry name" value="KRAB"/>
    <property type="match status" value="1"/>
</dbReference>
<dbReference type="Proteomes" id="UP001474421">
    <property type="component" value="Unassembled WGS sequence"/>
</dbReference>
<accession>A0AAW1BTG9</accession>
<protein>
    <submittedName>
        <fullName evidence="3">Zinc finger protein</fullName>
    </submittedName>
</protein>